<comment type="subunit">
    <text evidence="1">Component of the TIM23 complex.</text>
</comment>
<dbReference type="PANTHER" id="PTHR12210">
    <property type="entry name" value="DULLARD PROTEIN PHOSPHATASE"/>
    <property type="match status" value="1"/>
</dbReference>
<organism evidence="3 4">
    <name type="scientific">Tritrichomonas musculus</name>
    <dbReference type="NCBI Taxonomy" id="1915356"/>
    <lineage>
        <taxon>Eukaryota</taxon>
        <taxon>Metamonada</taxon>
        <taxon>Parabasalia</taxon>
        <taxon>Tritrichomonadida</taxon>
        <taxon>Tritrichomonadidae</taxon>
        <taxon>Tritrichomonas</taxon>
    </lineage>
</organism>
<evidence type="ECO:0000313" key="3">
    <source>
        <dbReference type="EMBL" id="KAK8852952.1"/>
    </source>
</evidence>
<keyword evidence="1" id="KW-0653">Protein transport</keyword>
<comment type="similarity">
    <text evidence="1">Belongs to the TIM50 family.</text>
</comment>
<protein>
    <recommendedName>
        <fullName evidence="1">Mitochondrial import inner membrane translocase subunit TIM50</fullName>
    </recommendedName>
</protein>
<dbReference type="InterPro" id="IPR023214">
    <property type="entry name" value="HAD_sf"/>
</dbReference>
<dbReference type="CDD" id="cd07521">
    <property type="entry name" value="HAD_FCP1-like"/>
    <property type="match status" value="1"/>
</dbReference>
<evidence type="ECO:0000256" key="1">
    <source>
        <dbReference type="RuleBase" id="RU365079"/>
    </source>
</evidence>
<sequence length="245" mass="28520">MIAFSFSCPDEPLTINRISPHKPGLIRRRLSLASALSSELEYVPPDPIEGKKTLVLDLDETLIHSSEFPPHSNVEYFKIHSSNSNYQIILDEKHDNNNVPQNIFVFKRPGLDEFLQYASKTFEIFIYTYGERYYAEPILDTILPLLDEDHRLYRDSCIKKKGKHVYKDLKMLNRKKSNLIFIDDNDNAYKQHPKNTIVIPTWNGMPSDKVLSSWLTPILKRCNEADDVRDVIKSLPNQKSRYSVY</sequence>
<dbReference type="EMBL" id="JAPFFF010000023">
    <property type="protein sequence ID" value="KAK8852952.1"/>
    <property type="molecule type" value="Genomic_DNA"/>
</dbReference>
<evidence type="ECO:0000259" key="2">
    <source>
        <dbReference type="PROSITE" id="PS50969"/>
    </source>
</evidence>
<dbReference type="SUPFAM" id="SSF56784">
    <property type="entry name" value="HAD-like"/>
    <property type="match status" value="1"/>
</dbReference>
<keyword evidence="1" id="KW-0496">Mitochondrion</keyword>
<gene>
    <name evidence="3" type="ORF">M9Y10_017949</name>
</gene>
<dbReference type="InterPro" id="IPR050365">
    <property type="entry name" value="TIM50"/>
</dbReference>
<dbReference type="SMART" id="SM00577">
    <property type="entry name" value="CPDc"/>
    <property type="match status" value="1"/>
</dbReference>
<dbReference type="Proteomes" id="UP001470230">
    <property type="component" value="Unassembled WGS sequence"/>
</dbReference>
<keyword evidence="1" id="KW-0813">Transport</keyword>
<name>A0ABR2HV15_9EUKA</name>
<dbReference type="Pfam" id="PF03031">
    <property type="entry name" value="NIF"/>
    <property type="match status" value="1"/>
</dbReference>
<dbReference type="InterPro" id="IPR036412">
    <property type="entry name" value="HAD-like_sf"/>
</dbReference>
<reference evidence="3 4" key="1">
    <citation type="submission" date="2024-04" db="EMBL/GenBank/DDBJ databases">
        <title>Tritrichomonas musculus Genome.</title>
        <authorList>
            <person name="Alves-Ferreira E."/>
            <person name="Grigg M."/>
            <person name="Lorenzi H."/>
            <person name="Galac M."/>
        </authorList>
    </citation>
    <scope>NUCLEOTIDE SEQUENCE [LARGE SCALE GENOMIC DNA]</scope>
    <source>
        <strain evidence="3 4">EAF2021</strain>
    </source>
</reference>
<keyword evidence="4" id="KW-1185">Reference proteome</keyword>
<dbReference type="PROSITE" id="PS50969">
    <property type="entry name" value="FCP1"/>
    <property type="match status" value="1"/>
</dbReference>
<comment type="subcellular location">
    <subcellularLocation>
        <location evidence="1">Mitochondrion inner membrane</location>
        <topology evidence="1">Single-pass membrane protein</topology>
    </subcellularLocation>
</comment>
<comment type="function">
    <text evidence="1">Essential component of the TIM23 complex, a complex that mediates the translocation of transit peptide-containing proteins across the mitochondrial inner membrane.</text>
</comment>
<keyword evidence="1" id="KW-0809">Transit peptide</keyword>
<proteinExistence type="inferred from homology"/>
<evidence type="ECO:0000313" key="4">
    <source>
        <dbReference type="Proteomes" id="UP001470230"/>
    </source>
</evidence>
<accession>A0ABR2HV15</accession>
<dbReference type="InterPro" id="IPR004274">
    <property type="entry name" value="FCP1_dom"/>
</dbReference>
<comment type="caution">
    <text evidence="3">The sequence shown here is derived from an EMBL/GenBank/DDBJ whole genome shotgun (WGS) entry which is preliminary data.</text>
</comment>
<keyword evidence="1" id="KW-0811">Translocation</keyword>
<dbReference type="Gene3D" id="3.40.50.1000">
    <property type="entry name" value="HAD superfamily/HAD-like"/>
    <property type="match status" value="1"/>
</dbReference>
<feature type="domain" description="FCP1 homology" evidence="2">
    <location>
        <begin position="47"/>
        <end position="222"/>
    </location>
</feature>